<keyword evidence="3" id="KW-1185">Reference proteome</keyword>
<dbReference type="EC" id="2.1.1.222" evidence="2"/>
<proteinExistence type="predicted"/>
<gene>
    <name evidence="2" type="ORF">ACFFGY_14135</name>
</gene>
<reference evidence="2 3" key="1">
    <citation type="submission" date="2024-09" db="EMBL/GenBank/DDBJ databases">
        <authorList>
            <person name="Sun Q."/>
            <person name="Mori K."/>
        </authorList>
    </citation>
    <scope>NUCLEOTIDE SEQUENCE [LARGE SCALE GENOMIC DNA]</scope>
    <source>
        <strain evidence="2 3">TBRC 5777</strain>
    </source>
</reference>
<dbReference type="Proteomes" id="UP001589865">
    <property type="component" value="Unassembled WGS sequence"/>
</dbReference>
<evidence type="ECO:0000313" key="3">
    <source>
        <dbReference type="Proteomes" id="UP001589865"/>
    </source>
</evidence>
<dbReference type="Pfam" id="PF08241">
    <property type="entry name" value="Methyltransf_11"/>
    <property type="match status" value="1"/>
</dbReference>
<dbReference type="RefSeq" id="WP_377045137.1">
    <property type="nucleotide sequence ID" value="NZ_JBHLUN010000009.1"/>
</dbReference>
<dbReference type="InterPro" id="IPR029063">
    <property type="entry name" value="SAM-dependent_MTases_sf"/>
</dbReference>
<feature type="domain" description="Methyltransferase type 11" evidence="1">
    <location>
        <begin position="144"/>
        <end position="235"/>
    </location>
</feature>
<dbReference type="EMBL" id="JBHLUN010000009">
    <property type="protein sequence ID" value="MFC0409391.1"/>
    <property type="molecule type" value="Genomic_DNA"/>
</dbReference>
<organism evidence="2 3">
    <name type="scientific">Roseomonas elaeocarpi</name>
    <dbReference type="NCBI Taxonomy" id="907779"/>
    <lineage>
        <taxon>Bacteria</taxon>
        <taxon>Pseudomonadati</taxon>
        <taxon>Pseudomonadota</taxon>
        <taxon>Alphaproteobacteria</taxon>
        <taxon>Acetobacterales</taxon>
        <taxon>Roseomonadaceae</taxon>
        <taxon>Roseomonas</taxon>
    </lineage>
</organism>
<keyword evidence="2" id="KW-0489">Methyltransferase</keyword>
<evidence type="ECO:0000259" key="1">
    <source>
        <dbReference type="Pfam" id="PF08241"/>
    </source>
</evidence>
<dbReference type="Gene3D" id="3.40.50.150">
    <property type="entry name" value="Vaccinia Virus protein VP39"/>
    <property type="match status" value="1"/>
</dbReference>
<dbReference type="CDD" id="cd02440">
    <property type="entry name" value="AdoMet_MTases"/>
    <property type="match status" value="1"/>
</dbReference>
<dbReference type="GO" id="GO:0061542">
    <property type="term" value="F:3-demethylubiquinol 3-O-methyltransferase activity"/>
    <property type="evidence" value="ECO:0007669"/>
    <property type="project" value="UniProtKB-EC"/>
</dbReference>
<accession>A0ABV6JUJ5</accession>
<dbReference type="SUPFAM" id="SSF53335">
    <property type="entry name" value="S-adenosyl-L-methionine-dependent methyltransferases"/>
    <property type="match status" value="1"/>
</dbReference>
<dbReference type="GO" id="GO:0032259">
    <property type="term" value="P:methylation"/>
    <property type="evidence" value="ECO:0007669"/>
    <property type="project" value="UniProtKB-KW"/>
</dbReference>
<dbReference type="InterPro" id="IPR013216">
    <property type="entry name" value="Methyltransf_11"/>
</dbReference>
<dbReference type="GO" id="GO:0102208">
    <property type="term" value="F:2-polyprenyl-6-hydroxyphenol methylase activity"/>
    <property type="evidence" value="ECO:0007669"/>
    <property type="project" value="UniProtKB-EC"/>
</dbReference>
<dbReference type="EC" id="2.1.1.64" evidence="2"/>
<keyword evidence="2" id="KW-0808">Transferase</keyword>
<comment type="caution">
    <text evidence="2">The sequence shown here is derived from an EMBL/GenBank/DDBJ whole genome shotgun (WGS) entry which is preliminary data.</text>
</comment>
<sequence>MSGGAAATGLLSPATGRVLTQDTPHSLTDGETRWPLVDGIAFLRLGREALAASAIERLDAGDREGALVVLLADQDDWWRGPTAEPEALRRLVREADTLTLRDAMALLSWGPVATYFAHRWSDPTFLAGLALVRAHWAGPATAFELACGIGHHLRALGEQGVRASGGDVVFAKLWVARQWVAPEAELVCFDAGKPWPIAAGSIDLVCCHDAFYFLEPKREILHRLRALRAPGGVLAVSHIHNRDWPNMSAGSAMQAGDVAALFPQATVYDDAELTRALAEERAPVGAPVASLGGVEAFSLAEGPGVGPAQAVTGGIALPAGGAALRRNPLYGEDGTVRWPSERYETEYGPRATYPQHSDAPERGVMDSATRTRALRREMLHLPDRW</sequence>
<protein>
    <submittedName>
        <fullName evidence="2">Class I SAM-dependent methyltransferase</fullName>
        <ecNumber evidence="2">2.1.1.222</ecNumber>
        <ecNumber evidence="2">2.1.1.64</ecNumber>
    </submittedName>
</protein>
<name>A0ABV6JUJ5_9PROT</name>
<evidence type="ECO:0000313" key="2">
    <source>
        <dbReference type="EMBL" id="MFC0409391.1"/>
    </source>
</evidence>